<organism evidence="2 3">
    <name type="scientific">Phytopseudomonas flavescens</name>
    <dbReference type="NCBI Taxonomy" id="29435"/>
    <lineage>
        <taxon>Bacteria</taxon>
        <taxon>Pseudomonadati</taxon>
        <taxon>Pseudomonadota</taxon>
        <taxon>Gammaproteobacteria</taxon>
        <taxon>Pseudomonadales</taxon>
        <taxon>Pseudomonadaceae</taxon>
        <taxon>Phytopseudomonas</taxon>
    </lineage>
</organism>
<dbReference type="InterPro" id="IPR001387">
    <property type="entry name" value="Cro/C1-type_HTH"/>
</dbReference>
<evidence type="ECO:0000313" key="2">
    <source>
        <dbReference type="EMBL" id="SDG86433.1"/>
    </source>
</evidence>
<accession>A0A1G7XQV9</accession>
<proteinExistence type="predicted"/>
<dbReference type="PROSITE" id="PS50943">
    <property type="entry name" value="HTH_CROC1"/>
    <property type="match status" value="1"/>
</dbReference>
<dbReference type="EMBL" id="FNDG01000001">
    <property type="protein sequence ID" value="SDG86433.1"/>
    <property type="molecule type" value="Genomic_DNA"/>
</dbReference>
<evidence type="ECO:0000259" key="1">
    <source>
        <dbReference type="PROSITE" id="PS50943"/>
    </source>
</evidence>
<reference evidence="2 3" key="1">
    <citation type="submission" date="2016-10" db="EMBL/GenBank/DDBJ databases">
        <authorList>
            <person name="de Groot N.N."/>
        </authorList>
    </citation>
    <scope>NUCLEOTIDE SEQUENCE [LARGE SCALE GENOMIC DNA]</scope>
    <source>
        <strain evidence="2 3">LMG 18387</strain>
    </source>
</reference>
<feature type="domain" description="HTH cro/C1-type" evidence="1">
    <location>
        <begin position="4"/>
        <end position="63"/>
    </location>
</feature>
<dbReference type="Gene3D" id="1.10.260.40">
    <property type="entry name" value="lambda repressor-like DNA-binding domains"/>
    <property type="match status" value="1"/>
</dbReference>
<gene>
    <name evidence="2" type="ORF">SAMN05216588_101230</name>
</gene>
<name>A0A1G7XQV9_9GAMM</name>
<sequence>MTPLKKARLNRGWRLSDVATRLADHDCSLDAANISRIERDKQKASPSIAEKLCLAFGGELTELQILYPERFMEPAPKAVA</sequence>
<dbReference type="Proteomes" id="UP000198606">
    <property type="component" value="Unassembled WGS sequence"/>
</dbReference>
<dbReference type="InterPro" id="IPR010982">
    <property type="entry name" value="Lambda_DNA-bd_dom_sf"/>
</dbReference>
<dbReference type="AlphaFoldDB" id="A0A1G7XQV9"/>
<dbReference type="RefSeq" id="WP_084305466.1">
    <property type="nucleotide sequence ID" value="NZ_FNDG01000001.1"/>
</dbReference>
<dbReference type="Pfam" id="PF01381">
    <property type="entry name" value="HTH_3"/>
    <property type="match status" value="1"/>
</dbReference>
<protein>
    <submittedName>
        <fullName evidence="2">Helix-turn-helix</fullName>
    </submittedName>
</protein>
<dbReference type="GO" id="GO:0003677">
    <property type="term" value="F:DNA binding"/>
    <property type="evidence" value="ECO:0007669"/>
    <property type="project" value="InterPro"/>
</dbReference>
<evidence type="ECO:0000313" key="3">
    <source>
        <dbReference type="Proteomes" id="UP000198606"/>
    </source>
</evidence>
<dbReference type="STRING" id="29435.SAMN05216588_101230"/>
<dbReference type="CDD" id="cd00093">
    <property type="entry name" value="HTH_XRE"/>
    <property type="match status" value="1"/>
</dbReference>
<dbReference type="SMART" id="SM00530">
    <property type="entry name" value="HTH_XRE"/>
    <property type="match status" value="1"/>
</dbReference>
<dbReference type="SUPFAM" id="SSF47413">
    <property type="entry name" value="lambda repressor-like DNA-binding domains"/>
    <property type="match status" value="1"/>
</dbReference>